<evidence type="ECO:0000313" key="4">
    <source>
        <dbReference type="EMBL" id="RZN62487.1"/>
    </source>
</evidence>
<evidence type="ECO:0000259" key="2">
    <source>
        <dbReference type="Pfam" id="PF00561"/>
    </source>
</evidence>
<dbReference type="GO" id="GO:0016787">
    <property type="term" value="F:hydrolase activity"/>
    <property type="evidence" value="ECO:0007669"/>
    <property type="project" value="UniProtKB-KW"/>
</dbReference>
<dbReference type="Proteomes" id="UP000277582">
    <property type="component" value="Unassembled WGS sequence"/>
</dbReference>
<dbReference type="InterPro" id="IPR000639">
    <property type="entry name" value="Epox_hydrolase-like"/>
</dbReference>
<organism evidence="3 5">
    <name type="scientific">Candidatus Methanodesulfokora washburnensis</name>
    <dbReference type="NCBI Taxonomy" id="2478471"/>
    <lineage>
        <taxon>Archaea</taxon>
        <taxon>Thermoproteota</taxon>
        <taxon>Candidatus Korarchaeia</taxon>
        <taxon>Candidatus Korarchaeia incertae sedis</taxon>
        <taxon>Candidatus Methanodesulfokora</taxon>
    </lineage>
</organism>
<protein>
    <submittedName>
        <fullName evidence="3">Alpha/beta hydrolase</fullName>
    </submittedName>
</protein>
<dbReference type="EMBL" id="RXII01000046">
    <property type="protein sequence ID" value="RZN62487.1"/>
    <property type="molecule type" value="Genomic_DNA"/>
</dbReference>
<dbReference type="InterPro" id="IPR000073">
    <property type="entry name" value="AB_hydrolase_1"/>
</dbReference>
<dbReference type="InterPro" id="IPR029058">
    <property type="entry name" value="AB_hydrolase_fold"/>
</dbReference>
<dbReference type="PRINTS" id="PR00412">
    <property type="entry name" value="EPOXHYDRLASE"/>
</dbReference>
<keyword evidence="5" id="KW-1185">Reference proteome</keyword>
<dbReference type="Pfam" id="PF00561">
    <property type="entry name" value="Abhydrolase_1"/>
    <property type="match status" value="1"/>
</dbReference>
<dbReference type="Gene3D" id="3.40.50.1820">
    <property type="entry name" value="alpha/beta hydrolase"/>
    <property type="match status" value="1"/>
</dbReference>
<dbReference type="PANTHER" id="PTHR43798:SF31">
    <property type="entry name" value="AB HYDROLASE SUPERFAMILY PROTEIN YCLE"/>
    <property type="match status" value="1"/>
</dbReference>
<dbReference type="InterPro" id="IPR050266">
    <property type="entry name" value="AB_hydrolase_sf"/>
</dbReference>
<reference evidence="3 5" key="1">
    <citation type="submission" date="2018-10" db="EMBL/GenBank/DDBJ databases">
        <title>Co-occurring genomic capacity for anaerobic methane metabolism and dissimilatory sulfite reduction discovered in the Korarchaeota.</title>
        <authorList>
            <person name="Mckay L.J."/>
            <person name="Dlakic M."/>
            <person name="Fields M.W."/>
            <person name="Delmont T.O."/>
            <person name="Eren A.M."/>
            <person name="Jay Z.J."/>
            <person name="Klingelsmith K.B."/>
            <person name="Rusch D.B."/>
            <person name="Inskeep W.P."/>
        </authorList>
    </citation>
    <scope>NUCLEOTIDE SEQUENCE [LARGE SCALE GENOMIC DNA]</scope>
    <source>
        <strain evidence="3 5">MDKW</strain>
    </source>
</reference>
<dbReference type="AlphaFoldDB" id="A0A429GQD0"/>
<reference evidence="4 6" key="2">
    <citation type="journal article" date="2019" name="Nat. Microbiol.">
        <title>Wide diversity of methane and short-chain alkane metabolisms in uncultured archaea.</title>
        <authorList>
            <person name="Borrel G."/>
            <person name="Adam P.S."/>
            <person name="McKay L.J."/>
            <person name="Chen L.X."/>
            <person name="Sierra-Garcia I.N."/>
            <person name="Sieber C.M."/>
            <person name="Letourneur Q."/>
            <person name="Ghozlane A."/>
            <person name="Andersen G.L."/>
            <person name="Li W.J."/>
            <person name="Hallam S.J."/>
            <person name="Muyzer G."/>
            <person name="de Oliveira V.M."/>
            <person name="Inskeep W.P."/>
            <person name="Banfield J.F."/>
            <person name="Gribaldo S."/>
        </authorList>
    </citation>
    <scope>NUCLEOTIDE SEQUENCE [LARGE SCALE GENOMIC DNA]</scope>
    <source>
        <strain evidence="4">NM4</strain>
    </source>
</reference>
<sequence>MHLVPFIKLDGERIFYEVFGSGRCVVLIHGAWASHKWWKNQIPVLSKRYKVIAVDLRGHGLSSELKKPISIDEFSNDIKAILEKEEVEEVALIGWSMGGIISMRYAIENDVKALVLIATRAHKNYRYDPVRDYIERFEENLYKMMSSPYELAKLADDNYRTKVLKEELKEVLSKNVPRELLDWMIEEIKKFPGDPLNVALSVSGYELGDRIKEIKAPTLIIIGDEDKVIDPSLSLRLKEIPNSEIVVLRGAGHYLILERAEEVNTHIISFLNRFYPP</sequence>
<evidence type="ECO:0000256" key="1">
    <source>
        <dbReference type="ARBA" id="ARBA00022801"/>
    </source>
</evidence>
<evidence type="ECO:0000313" key="5">
    <source>
        <dbReference type="Proteomes" id="UP000277582"/>
    </source>
</evidence>
<dbReference type="PRINTS" id="PR00111">
    <property type="entry name" value="ABHYDROLASE"/>
</dbReference>
<dbReference type="EMBL" id="RCOS01000066">
    <property type="protein sequence ID" value="RSN75919.1"/>
    <property type="molecule type" value="Genomic_DNA"/>
</dbReference>
<evidence type="ECO:0000313" key="3">
    <source>
        <dbReference type="EMBL" id="RSN75919.1"/>
    </source>
</evidence>
<name>A0A429GQD0_9CREN</name>
<dbReference type="PANTHER" id="PTHR43798">
    <property type="entry name" value="MONOACYLGLYCEROL LIPASE"/>
    <property type="match status" value="1"/>
</dbReference>
<comment type="caution">
    <text evidence="3">The sequence shown here is derived from an EMBL/GenBank/DDBJ whole genome shotgun (WGS) entry which is preliminary data.</text>
</comment>
<keyword evidence="1 3" id="KW-0378">Hydrolase</keyword>
<gene>
    <name evidence="3" type="ORF">D6D85_05115</name>
    <name evidence="4" type="ORF">EF810_02725</name>
</gene>
<evidence type="ECO:0000313" key="6">
    <source>
        <dbReference type="Proteomes" id="UP000316217"/>
    </source>
</evidence>
<dbReference type="SUPFAM" id="SSF53474">
    <property type="entry name" value="alpha/beta-Hydrolases"/>
    <property type="match status" value="1"/>
</dbReference>
<feature type="domain" description="AB hydrolase-1" evidence="2">
    <location>
        <begin position="25"/>
        <end position="259"/>
    </location>
</feature>
<dbReference type="GO" id="GO:0016020">
    <property type="term" value="C:membrane"/>
    <property type="evidence" value="ECO:0007669"/>
    <property type="project" value="TreeGrafter"/>
</dbReference>
<proteinExistence type="predicted"/>
<accession>A0A429GQD0</accession>
<dbReference type="Proteomes" id="UP000316217">
    <property type="component" value="Unassembled WGS sequence"/>
</dbReference>